<dbReference type="EMBL" id="CP073721">
    <property type="protein sequence ID" value="UWZ40083.1"/>
    <property type="molecule type" value="Genomic_DNA"/>
</dbReference>
<name>A0ABY5ZH79_9ACTN</name>
<gene>
    <name evidence="1" type="ORF">Drose_18905</name>
</gene>
<organism evidence="1 2">
    <name type="scientific">Dactylosporangium roseum</name>
    <dbReference type="NCBI Taxonomy" id="47989"/>
    <lineage>
        <taxon>Bacteria</taxon>
        <taxon>Bacillati</taxon>
        <taxon>Actinomycetota</taxon>
        <taxon>Actinomycetes</taxon>
        <taxon>Micromonosporales</taxon>
        <taxon>Micromonosporaceae</taxon>
        <taxon>Dactylosporangium</taxon>
    </lineage>
</organism>
<evidence type="ECO:0000313" key="2">
    <source>
        <dbReference type="Proteomes" id="UP001058271"/>
    </source>
</evidence>
<dbReference type="Proteomes" id="UP001058271">
    <property type="component" value="Chromosome"/>
</dbReference>
<accession>A0ABY5ZH79</accession>
<sequence>MGGPERIAAIGAARLVRGYGLAGVAVATAENDRAVLDAWRALGPDVTVVIVTPAAARAVAAAGGPGGRLLAVLPEPGGSP</sequence>
<keyword evidence="2" id="KW-1185">Reference proteome</keyword>
<reference evidence="1" key="1">
    <citation type="submission" date="2021-04" db="EMBL/GenBank/DDBJ databases">
        <title>Biosynthetic gene clusters of Dactylosporangioum roseum.</title>
        <authorList>
            <person name="Hartkoorn R.C."/>
            <person name="Beaudoing E."/>
            <person name="Hot D."/>
            <person name="Moureu S."/>
        </authorList>
    </citation>
    <scope>NUCLEOTIDE SEQUENCE</scope>
    <source>
        <strain evidence="1">NRRL B-16295</strain>
    </source>
</reference>
<dbReference type="RefSeq" id="WP_260729529.1">
    <property type="nucleotide sequence ID" value="NZ_BAAABS010000029.1"/>
</dbReference>
<protein>
    <submittedName>
        <fullName evidence="1">Uncharacterized protein</fullName>
    </submittedName>
</protein>
<evidence type="ECO:0000313" key="1">
    <source>
        <dbReference type="EMBL" id="UWZ40083.1"/>
    </source>
</evidence>
<proteinExistence type="predicted"/>